<evidence type="ECO:0000313" key="2">
    <source>
        <dbReference type="Proteomes" id="UP000567179"/>
    </source>
</evidence>
<evidence type="ECO:0000313" key="1">
    <source>
        <dbReference type="EMBL" id="KAF5319155.1"/>
    </source>
</evidence>
<name>A0A8H5B9J2_9AGAR</name>
<dbReference type="OrthoDB" id="29013at2759"/>
<reference evidence="1 2" key="1">
    <citation type="journal article" date="2020" name="ISME J.">
        <title>Uncovering the hidden diversity of litter-decomposition mechanisms in mushroom-forming fungi.</title>
        <authorList>
            <person name="Floudas D."/>
            <person name="Bentzer J."/>
            <person name="Ahren D."/>
            <person name="Johansson T."/>
            <person name="Persson P."/>
            <person name="Tunlid A."/>
        </authorList>
    </citation>
    <scope>NUCLEOTIDE SEQUENCE [LARGE SCALE GENOMIC DNA]</scope>
    <source>
        <strain evidence="1 2">CBS 101986</strain>
    </source>
</reference>
<sequence length="249" mass="28162">MANTARNRYGFSHHSLTQAVGGYDQGEHEQDAGEKLGRQVFFRHSTHTHRRCGGFARENDQEMWQKVDLISMQTGDIIDHGSHLETRRPIPAKILSEPGLTFMCTTFFSARLLFDWLAQPLRAHRLSPTGRYQRAASDPLDRETTLALALSTVHAFKPVLGASMCFPRAGEKNIKVDGVVLWEAGWVYGDNSRATKQREEGLATRWVIDARQCAQSLIFNSSMTPRHLTRLLYPSCLPTLSYWKKADTS</sequence>
<protein>
    <submittedName>
        <fullName evidence="1">Uncharacterized protein</fullName>
    </submittedName>
</protein>
<dbReference type="Proteomes" id="UP000567179">
    <property type="component" value="Unassembled WGS sequence"/>
</dbReference>
<accession>A0A8H5B9J2</accession>
<keyword evidence="2" id="KW-1185">Reference proteome</keyword>
<organism evidence="1 2">
    <name type="scientific">Psilocybe cf. subviscida</name>
    <dbReference type="NCBI Taxonomy" id="2480587"/>
    <lineage>
        <taxon>Eukaryota</taxon>
        <taxon>Fungi</taxon>
        <taxon>Dikarya</taxon>
        <taxon>Basidiomycota</taxon>
        <taxon>Agaricomycotina</taxon>
        <taxon>Agaricomycetes</taxon>
        <taxon>Agaricomycetidae</taxon>
        <taxon>Agaricales</taxon>
        <taxon>Agaricineae</taxon>
        <taxon>Strophariaceae</taxon>
        <taxon>Psilocybe</taxon>
    </lineage>
</organism>
<proteinExistence type="predicted"/>
<dbReference type="EMBL" id="JAACJJ010000029">
    <property type="protein sequence ID" value="KAF5319155.1"/>
    <property type="molecule type" value="Genomic_DNA"/>
</dbReference>
<comment type="caution">
    <text evidence="1">The sequence shown here is derived from an EMBL/GenBank/DDBJ whole genome shotgun (WGS) entry which is preliminary data.</text>
</comment>
<dbReference type="AlphaFoldDB" id="A0A8H5B9J2"/>
<gene>
    <name evidence="1" type="ORF">D9619_008788</name>
</gene>